<feature type="transmembrane region" description="Helical" evidence="1">
    <location>
        <begin position="37"/>
        <end position="57"/>
    </location>
</feature>
<feature type="transmembrane region" description="Helical" evidence="1">
    <location>
        <begin position="6"/>
        <end position="25"/>
    </location>
</feature>
<comment type="caution">
    <text evidence="2">The sequence shown here is derived from an EMBL/GenBank/DDBJ whole genome shotgun (WGS) entry which is preliminary data.</text>
</comment>
<dbReference type="RefSeq" id="WP_259486503.1">
    <property type="nucleotide sequence ID" value="NZ_JANTEZ010000004.1"/>
</dbReference>
<dbReference type="InterPro" id="IPR008407">
    <property type="entry name" value="Brnchd-chn_aa_trnsp_AzlD"/>
</dbReference>
<feature type="transmembrane region" description="Helical" evidence="1">
    <location>
        <begin position="69"/>
        <end position="97"/>
    </location>
</feature>
<accession>A0ABT2GJ93</accession>
<dbReference type="Pfam" id="PF05437">
    <property type="entry name" value="AzlD"/>
    <property type="match status" value="1"/>
</dbReference>
<dbReference type="EMBL" id="JANTEZ010000004">
    <property type="protein sequence ID" value="MCS5714979.1"/>
    <property type="molecule type" value="Genomic_DNA"/>
</dbReference>
<evidence type="ECO:0000313" key="2">
    <source>
        <dbReference type="EMBL" id="MCS5714979.1"/>
    </source>
</evidence>
<keyword evidence="1" id="KW-0812">Transmembrane</keyword>
<proteinExistence type="predicted"/>
<gene>
    <name evidence="2" type="ORF">NVV95_10490</name>
</gene>
<keyword evidence="3" id="KW-1185">Reference proteome</keyword>
<name>A0ABT2GJ93_9MICO</name>
<keyword evidence="1" id="KW-1133">Transmembrane helix</keyword>
<keyword evidence="1" id="KW-0472">Membrane</keyword>
<reference evidence="2" key="1">
    <citation type="submission" date="2022-08" db="EMBL/GenBank/DDBJ databases">
        <authorList>
            <person name="Deng Y."/>
            <person name="Han X.-F."/>
            <person name="Zhang Y.-Q."/>
        </authorList>
    </citation>
    <scope>NUCLEOTIDE SEQUENCE</scope>
    <source>
        <strain evidence="2">CPCC 205716</strain>
    </source>
</reference>
<protein>
    <submittedName>
        <fullName evidence="2">AzlD domain-containing protein</fullName>
    </submittedName>
</protein>
<dbReference type="Proteomes" id="UP001165580">
    <property type="component" value="Unassembled WGS sequence"/>
</dbReference>
<evidence type="ECO:0000256" key="1">
    <source>
        <dbReference type="SAM" id="Phobius"/>
    </source>
</evidence>
<organism evidence="2 3">
    <name type="scientific">Herbiconiux gentiana</name>
    <dbReference type="NCBI Taxonomy" id="2970912"/>
    <lineage>
        <taxon>Bacteria</taxon>
        <taxon>Bacillati</taxon>
        <taxon>Actinomycetota</taxon>
        <taxon>Actinomycetes</taxon>
        <taxon>Micrococcales</taxon>
        <taxon>Microbacteriaceae</taxon>
        <taxon>Herbiconiux</taxon>
    </lineage>
</organism>
<sequence length="101" mass="10440">MTAWQIVILASIVCVALKVAGYLIPPKAFEHPTVARIANLMTVALLAALIGVQTLGVGQAIQVDARVPAVLVAAVLYALRVPFVVVVIAAALVAAGIRMLT</sequence>
<evidence type="ECO:0000313" key="3">
    <source>
        <dbReference type="Proteomes" id="UP001165580"/>
    </source>
</evidence>